<dbReference type="InterPro" id="IPR010989">
    <property type="entry name" value="SNARE"/>
</dbReference>
<feature type="domain" description="T-SNARE coiled-coil homology" evidence="7">
    <location>
        <begin position="190"/>
        <end position="252"/>
    </location>
</feature>
<dbReference type="GO" id="GO:0000149">
    <property type="term" value="F:SNARE binding"/>
    <property type="evidence" value="ECO:0007669"/>
    <property type="project" value="TreeGrafter"/>
</dbReference>
<dbReference type="GO" id="GO:0006906">
    <property type="term" value="P:vesicle fusion"/>
    <property type="evidence" value="ECO:0007669"/>
    <property type="project" value="TreeGrafter"/>
</dbReference>
<keyword evidence="5" id="KW-0472">Membrane</keyword>
<feature type="coiled-coil region" evidence="6">
    <location>
        <begin position="228"/>
        <end position="255"/>
    </location>
</feature>
<keyword evidence="9" id="KW-1185">Reference proteome</keyword>
<keyword evidence="6" id="KW-0175">Coiled coil</keyword>
<organism evidence="8 9">
    <name type="scientific">Conidiobolus coronatus (strain ATCC 28846 / CBS 209.66 / NRRL 28638)</name>
    <name type="common">Delacroixia coronata</name>
    <dbReference type="NCBI Taxonomy" id="796925"/>
    <lineage>
        <taxon>Eukaryota</taxon>
        <taxon>Fungi</taxon>
        <taxon>Fungi incertae sedis</taxon>
        <taxon>Zoopagomycota</taxon>
        <taxon>Entomophthoromycotina</taxon>
        <taxon>Entomophthoromycetes</taxon>
        <taxon>Entomophthorales</taxon>
        <taxon>Ancylistaceae</taxon>
        <taxon>Conidiobolus</taxon>
    </lineage>
</organism>
<dbReference type="GO" id="GO:0005484">
    <property type="term" value="F:SNAP receptor activity"/>
    <property type="evidence" value="ECO:0007669"/>
    <property type="project" value="TreeGrafter"/>
</dbReference>
<dbReference type="GO" id="GO:0012505">
    <property type="term" value="C:endomembrane system"/>
    <property type="evidence" value="ECO:0007669"/>
    <property type="project" value="TreeGrafter"/>
</dbReference>
<dbReference type="GO" id="GO:0006886">
    <property type="term" value="P:intracellular protein transport"/>
    <property type="evidence" value="ECO:0007669"/>
    <property type="project" value="TreeGrafter"/>
</dbReference>
<evidence type="ECO:0000259" key="7">
    <source>
        <dbReference type="PROSITE" id="PS50192"/>
    </source>
</evidence>
<evidence type="ECO:0000256" key="1">
    <source>
        <dbReference type="ARBA" id="ARBA00004211"/>
    </source>
</evidence>
<dbReference type="OrthoDB" id="10255013at2759"/>
<dbReference type="GO" id="GO:0005886">
    <property type="term" value="C:plasma membrane"/>
    <property type="evidence" value="ECO:0007669"/>
    <property type="project" value="TreeGrafter"/>
</dbReference>
<dbReference type="EMBL" id="KQ964470">
    <property type="protein sequence ID" value="KXN71674.1"/>
    <property type="molecule type" value="Genomic_DNA"/>
</dbReference>
<gene>
    <name evidence="8" type="ORF">CONCODRAFT_5659</name>
</gene>
<dbReference type="PANTHER" id="PTHR19957">
    <property type="entry name" value="SYNTAXIN"/>
    <property type="match status" value="1"/>
</dbReference>
<dbReference type="AlphaFoldDB" id="A0A137P9P0"/>
<dbReference type="SUPFAM" id="SSF47661">
    <property type="entry name" value="t-snare proteins"/>
    <property type="match status" value="1"/>
</dbReference>
<dbReference type="Gene3D" id="1.20.58.70">
    <property type="match status" value="1"/>
</dbReference>
<dbReference type="SMART" id="SM00503">
    <property type="entry name" value="SynN"/>
    <property type="match status" value="1"/>
</dbReference>
<dbReference type="Proteomes" id="UP000070444">
    <property type="component" value="Unassembled WGS sequence"/>
</dbReference>
<comment type="subcellular location">
    <subcellularLocation>
        <location evidence="1">Membrane</location>
        <topology evidence="1">Single-pass type IV membrane protein</topology>
    </subcellularLocation>
</comment>
<evidence type="ECO:0000256" key="5">
    <source>
        <dbReference type="ARBA" id="ARBA00023136"/>
    </source>
</evidence>
<sequence length="264" mass="30628">MDRDRLKEVRQSYNVDLEMGNIKKPVQHNDYLQQVSSIKADIDIFNAKLDQIRKLHLESFVAVSDQEIREVNGLIESLTEEARGLMQSIKGQLKVMQTMKVKNESELKILQNQYSNLKKTFMDSIMKYQNIEKQYRAAYKQKMATQYRTIRPDASEEEIEEALDTHLTRPTVFAQSVVDDARVGEAKQAIKQTQDRHLDIQKIVKSIEELNTLYTEMQYMVEQQDILVDNIEKNVESANVQIQEANVQLEQATGLAISTRKPLY</sequence>
<name>A0A137P9P0_CONC2</name>
<dbReference type="OMA" id="KTTHGPK"/>
<dbReference type="STRING" id="796925.A0A137P9P0"/>
<proteinExistence type="inferred from homology"/>
<evidence type="ECO:0000313" key="9">
    <source>
        <dbReference type="Proteomes" id="UP000070444"/>
    </source>
</evidence>
<dbReference type="InterPro" id="IPR045242">
    <property type="entry name" value="Syntaxin"/>
</dbReference>
<dbReference type="Pfam" id="PF00804">
    <property type="entry name" value="Syntaxin"/>
    <property type="match status" value="1"/>
</dbReference>
<dbReference type="PROSITE" id="PS50192">
    <property type="entry name" value="T_SNARE"/>
    <property type="match status" value="1"/>
</dbReference>
<dbReference type="InterPro" id="IPR006011">
    <property type="entry name" value="Syntaxin_N"/>
</dbReference>
<evidence type="ECO:0000256" key="6">
    <source>
        <dbReference type="SAM" id="Coils"/>
    </source>
</evidence>
<reference evidence="8 9" key="1">
    <citation type="journal article" date="2015" name="Genome Biol. Evol.">
        <title>Phylogenomic analyses indicate that early fungi evolved digesting cell walls of algal ancestors of land plants.</title>
        <authorList>
            <person name="Chang Y."/>
            <person name="Wang S."/>
            <person name="Sekimoto S."/>
            <person name="Aerts A.L."/>
            <person name="Choi C."/>
            <person name="Clum A."/>
            <person name="LaButti K.M."/>
            <person name="Lindquist E.A."/>
            <person name="Yee Ngan C."/>
            <person name="Ohm R.A."/>
            <person name="Salamov A.A."/>
            <person name="Grigoriev I.V."/>
            <person name="Spatafora J.W."/>
            <person name="Berbee M.L."/>
        </authorList>
    </citation>
    <scope>NUCLEOTIDE SEQUENCE [LARGE SCALE GENOMIC DNA]</scope>
    <source>
        <strain evidence="8 9">NRRL 28638</strain>
    </source>
</reference>
<evidence type="ECO:0000256" key="4">
    <source>
        <dbReference type="ARBA" id="ARBA00022989"/>
    </source>
</evidence>
<evidence type="ECO:0000256" key="3">
    <source>
        <dbReference type="ARBA" id="ARBA00022692"/>
    </source>
</evidence>
<protein>
    <submittedName>
        <fullName evidence="8">t-SNARE</fullName>
    </submittedName>
</protein>
<dbReference type="GO" id="GO:0031201">
    <property type="term" value="C:SNARE complex"/>
    <property type="evidence" value="ECO:0007669"/>
    <property type="project" value="TreeGrafter"/>
</dbReference>
<dbReference type="InterPro" id="IPR000727">
    <property type="entry name" value="T_SNARE_dom"/>
</dbReference>
<dbReference type="CDD" id="cd15848">
    <property type="entry name" value="SNARE_syntaxin1-like"/>
    <property type="match status" value="1"/>
</dbReference>
<dbReference type="PANTHER" id="PTHR19957:SF307">
    <property type="entry name" value="PROTEIN SSO1-RELATED"/>
    <property type="match status" value="1"/>
</dbReference>
<comment type="similarity">
    <text evidence="2">Belongs to the syntaxin family.</text>
</comment>
<evidence type="ECO:0000256" key="2">
    <source>
        <dbReference type="ARBA" id="ARBA00009063"/>
    </source>
</evidence>
<dbReference type="GO" id="GO:0006887">
    <property type="term" value="P:exocytosis"/>
    <property type="evidence" value="ECO:0007669"/>
    <property type="project" value="TreeGrafter"/>
</dbReference>
<keyword evidence="4" id="KW-1133">Transmembrane helix</keyword>
<keyword evidence="3" id="KW-0812">Transmembrane</keyword>
<dbReference type="SMART" id="SM00397">
    <property type="entry name" value="t_SNARE"/>
    <property type="match status" value="1"/>
</dbReference>
<dbReference type="GO" id="GO:0048278">
    <property type="term" value="P:vesicle docking"/>
    <property type="evidence" value="ECO:0007669"/>
    <property type="project" value="TreeGrafter"/>
</dbReference>
<evidence type="ECO:0000313" key="8">
    <source>
        <dbReference type="EMBL" id="KXN71674.1"/>
    </source>
</evidence>
<accession>A0A137P9P0</accession>